<evidence type="ECO:0000313" key="1">
    <source>
        <dbReference type="EMBL" id="RPB08394.1"/>
    </source>
</evidence>
<gene>
    <name evidence="1" type="ORF">P167DRAFT_356621</name>
</gene>
<name>A0A3N4KD03_9PEZI</name>
<proteinExistence type="predicted"/>
<dbReference type="AlphaFoldDB" id="A0A3N4KD03"/>
<keyword evidence="2" id="KW-1185">Reference proteome</keyword>
<sequence>MSSMFVSVSDTVLKMISEAVNQTTDPDKVANELPPIAVRIYNIIHTQKNLWQSNLRNTNNIVTGNQDILHPKLCSFYISMREINGARMLVRRKEYSSETLPELVFSHYEEVCNSVFKELQKLVKELEERLISALDELLDDVRSNYFHRERMEVKPKVYVDLKPVKGQLMDLCKLMKQLEFQAMRPRLIVETDS</sequence>
<accession>A0A3N4KD03</accession>
<reference evidence="1 2" key="1">
    <citation type="journal article" date="2018" name="Nat. Ecol. Evol.">
        <title>Pezizomycetes genomes reveal the molecular basis of ectomycorrhizal truffle lifestyle.</title>
        <authorList>
            <person name="Murat C."/>
            <person name="Payen T."/>
            <person name="Noel B."/>
            <person name="Kuo A."/>
            <person name="Morin E."/>
            <person name="Chen J."/>
            <person name="Kohler A."/>
            <person name="Krizsan K."/>
            <person name="Balestrini R."/>
            <person name="Da Silva C."/>
            <person name="Montanini B."/>
            <person name="Hainaut M."/>
            <person name="Levati E."/>
            <person name="Barry K.W."/>
            <person name="Belfiori B."/>
            <person name="Cichocki N."/>
            <person name="Clum A."/>
            <person name="Dockter R.B."/>
            <person name="Fauchery L."/>
            <person name="Guy J."/>
            <person name="Iotti M."/>
            <person name="Le Tacon F."/>
            <person name="Lindquist E.A."/>
            <person name="Lipzen A."/>
            <person name="Malagnac F."/>
            <person name="Mello A."/>
            <person name="Molinier V."/>
            <person name="Miyauchi S."/>
            <person name="Poulain J."/>
            <person name="Riccioni C."/>
            <person name="Rubini A."/>
            <person name="Sitrit Y."/>
            <person name="Splivallo R."/>
            <person name="Traeger S."/>
            <person name="Wang M."/>
            <person name="Zifcakova L."/>
            <person name="Wipf D."/>
            <person name="Zambonelli A."/>
            <person name="Paolocci F."/>
            <person name="Nowrousian M."/>
            <person name="Ottonello S."/>
            <person name="Baldrian P."/>
            <person name="Spatafora J.W."/>
            <person name="Henrissat B."/>
            <person name="Nagy L.G."/>
            <person name="Aury J.M."/>
            <person name="Wincker P."/>
            <person name="Grigoriev I.V."/>
            <person name="Bonfante P."/>
            <person name="Martin F.M."/>
        </authorList>
    </citation>
    <scope>NUCLEOTIDE SEQUENCE [LARGE SCALE GENOMIC DNA]</scope>
    <source>
        <strain evidence="1 2">CCBAS932</strain>
    </source>
</reference>
<organism evidence="1 2">
    <name type="scientific">Morchella conica CCBAS932</name>
    <dbReference type="NCBI Taxonomy" id="1392247"/>
    <lineage>
        <taxon>Eukaryota</taxon>
        <taxon>Fungi</taxon>
        <taxon>Dikarya</taxon>
        <taxon>Ascomycota</taxon>
        <taxon>Pezizomycotina</taxon>
        <taxon>Pezizomycetes</taxon>
        <taxon>Pezizales</taxon>
        <taxon>Morchellaceae</taxon>
        <taxon>Morchella</taxon>
    </lineage>
</organism>
<evidence type="ECO:0000313" key="2">
    <source>
        <dbReference type="Proteomes" id="UP000277580"/>
    </source>
</evidence>
<dbReference type="InParanoid" id="A0A3N4KD03"/>
<dbReference type="Proteomes" id="UP000277580">
    <property type="component" value="Unassembled WGS sequence"/>
</dbReference>
<protein>
    <submittedName>
        <fullName evidence="1">Uncharacterized protein</fullName>
    </submittedName>
</protein>
<dbReference type="EMBL" id="ML119164">
    <property type="protein sequence ID" value="RPB08394.1"/>
    <property type="molecule type" value="Genomic_DNA"/>
</dbReference>